<proteinExistence type="predicted"/>
<accession>A0A319EXY4</accession>
<keyword evidence="3" id="KW-1185">Reference proteome</keyword>
<name>A0A319EXY4_ASPSB</name>
<gene>
    <name evidence="2" type="ORF">BO78DRAFT_394865</name>
</gene>
<evidence type="ECO:0000313" key="2">
    <source>
        <dbReference type="EMBL" id="PYI09684.1"/>
    </source>
</evidence>
<sequence length="70" mass="7305">MPTNELRATDSVRVFPAQRAIAPIIQRGGTTRTSPPGQLPIDEISGPRVSAAPGSTMDQAPPDPADVLLT</sequence>
<evidence type="ECO:0000256" key="1">
    <source>
        <dbReference type="SAM" id="MobiDB-lite"/>
    </source>
</evidence>
<dbReference type="VEuPathDB" id="FungiDB:BO78DRAFT_394865"/>
<reference evidence="2 3" key="1">
    <citation type="submission" date="2018-02" db="EMBL/GenBank/DDBJ databases">
        <title>The genomes of Aspergillus section Nigri reveals drivers in fungal speciation.</title>
        <authorList>
            <consortium name="DOE Joint Genome Institute"/>
            <person name="Vesth T.C."/>
            <person name="Nybo J."/>
            <person name="Theobald S."/>
            <person name="Brandl J."/>
            <person name="Frisvad J.C."/>
            <person name="Nielsen K.F."/>
            <person name="Lyhne E.K."/>
            <person name="Kogle M.E."/>
            <person name="Kuo A."/>
            <person name="Riley R."/>
            <person name="Clum A."/>
            <person name="Nolan M."/>
            <person name="Lipzen A."/>
            <person name="Salamov A."/>
            <person name="Henrissat B."/>
            <person name="Wiebenga A."/>
            <person name="De vries R.P."/>
            <person name="Grigoriev I.V."/>
            <person name="Mortensen U.H."/>
            <person name="Andersen M.R."/>
            <person name="Baker S.E."/>
        </authorList>
    </citation>
    <scope>NUCLEOTIDE SEQUENCE [LARGE SCALE GENOMIC DNA]</scope>
    <source>
        <strain evidence="2 3">CBS 121057</strain>
    </source>
</reference>
<protein>
    <submittedName>
        <fullName evidence="2">Uncharacterized protein</fullName>
    </submittedName>
</protein>
<evidence type="ECO:0000313" key="3">
    <source>
        <dbReference type="Proteomes" id="UP000248423"/>
    </source>
</evidence>
<dbReference type="Proteomes" id="UP000248423">
    <property type="component" value="Unassembled WGS sequence"/>
</dbReference>
<dbReference type="AlphaFoldDB" id="A0A319EXY4"/>
<organism evidence="2 3">
    <name type="scientific">Aspergillus sclerotiicarbonarius (strain CBS 121057 / IBT 28362)</name>
    <dbReference type="NCBI Taxonomy" id="1448318"/>
    <lineage>
        <taxon>Eukaryota</taxon>
        <taxon>Fungi</taxon>
        <taxon>Dikarya</taxon>
        <taxon>Ascomycota</taxon>
        <taxon>Pezizomycotina</taxon>
        <taxon>Eurotiomycetes</taxon>
        <taxon>Eurotiomycetidae</taxon>
        <taxon>Eurotiales</taxon>
        <taxon>Aspergillaceae</taxon>
        <taxon>Aspergillus</taxon>
        <taxon>Aspergillus subgen. Circumdati</taxon>
    </lineage>
</organism>
<feature type="region of interest" description="Disordered" evidence="1">
    <location>
        <begin position="26"/>
        <end position="70"/>
    </location>
</feature>
<dbReference type="EMBL" id="KZ826326">
    <property type="protein sequence ID" value="PYI09684.1"/>
    <property type="molecule type" value="Genomic_DNA"/>
</dbReference>